<dbReference type="Proteomes" id="UP000006320">
    <property type="component" value="Unassembled WGS sequence"/>
</dbReference>
<keyword evidence="2" id="KW-0418">Kinase</keyword>
<dbReference type="PIRSF" id="PIRSF006092">
    <property type="entry name" value="GreA_GreB"/>
    <property type="match status" value="1"/>
</dbReference>
<organism evidence="2 3">
    <name type="scientific">Paraglaciecola chathamensis S18K6</name>
    <dbReference type="NCBI Taxonomy" id="1127672"/>
    <lineage>
        <taxon>Bacteria</taxon>
        <taxon>Pseudomonadati</taxon>
        <taxon>Pseudomonadota</taxon>
        <taxon>Gammaproteobacteria</taxon>
        <taxon>Alteromonadales</taxon>
        <taxon>Alteromonadaceae</taxon>
        <taxon>Paraglaciecola</taxon>
    </lineage>
</organism>
<accession>A0AAV3UV42</accession>
<dbReference type="Gene3D" id="3.10.50.30">
    <property type="entry name" value="Transcription elongation factor, GreA/GreB, C-terminal domain"/>
    <property type="match status" value="1"/>
</dbReference>
<dbReference type="Pfam" id="PF01272">
    <property type="entry name" value="GreA_GreB"/>
    <property type="match status" value="1"/>
</dbReference>
<name>A0AAV3UV42_9ALTE</name>
<feature type="domain" description="Transcription elongation factor GreA/GreB C-terminal" evidence="1">
    <location>
        <begin position="48"/>
        <end position="122"/>
    </location>
</feature>
<dbReference type="EMBL" id="BAEM01000016">
    <property type="protein sequence ID" value="GAC09001.1"/>
    <property type="molecule type" value="Genomic_DNA"/>
</dbReference>
<dbReference type="GO" id="GO:0016301">
    <property type="term" value="F:kinase activity"/>
    <property type="evidence" value="ECO:0007669"/>
    <property type="project" value="UniProtKB-KW"/>
</dbReference>
<dbReference type="InterPro" id="IPR023459">
    <property type="entry name" value="Tscrpt_elong_fac_GreA/B_fam"/>
</dbReference>
<dbReference type="RefSeq" id="WP_007985710.1">
    <property type="nucleotide sequence ID" value="NZ_BAEM01000016.1"/>
</dbReference>
<evidence type="ECO:0000313" key="2">
    <source>
        <dbReference type="EMBL" id="GAC09001.1"/>
    </source>
</evidence>
<proteinExistence type="predicted"/>
<keyword evidence="2" id="KW-0808">Transferase</keyword>
<evidence type="ECO:0000259" key="1">
    <source>
        <dbReference type="Pfam" id="PF01272"/>
    </source>
</evidence>
<gene>
    <name evidence="2" type="primary">rnk</name>
    <name evidence="2" type="ORF">GCHA_1039</name>
</gene>
<dbReference type="AlphaFoldDB" id="A0AAV3UV42"/>
<dbReference type="InterPro" id="IPR036953">
    <property type="entry name" value="GreA/GreB_C_sf"/>
</dbReference>
<dbReference type="InterPro" id="IPR001437">
    <property type="entry name" value="Tscrpt_elong_fac_GreA/B_C"/>
</dbReference>
<reference evidence="2 3" key="1">
    <citation type="journal article" date="2017" name="Antonie Van Leeuwenhoek">
        <title>Rhizobium rhizosphaerae sp. nov., a novel species isolated from rice rhizosphere.</title>
        <authorList>
            <person name="Zhao J.J."/>
            <person name="Zhang J."/>
            <person name="Zhang R.J."/>
            <person name="Zhang C.W."/>
            <person name="Yin H.Q."/>
            <person name="Zhang X.X."/>
        </authorList>
    </citation>
    <scope>NUCLEOTIDE SEQUENCE [LARGE SCALE GENOMIC DNA]</scope>
    <source>
        <strain evidence="2 3">S18K6</strain>
    </source>
</reference>
<dbReference type="GO" id="GO:0003677">
    <property type="term" value="F:DNA binding"/>
    <property type="evidence" value="ECO:0007669"/>
    <property type="project" value="InterPro"/>
</dbReference>
<comment type="caution">
    <text evidence="2">The sequence shown here is derived from an EMBL/GenBank/DDBJ whole genome shotgun (WGS) entry which is preliminary data.</text>
</comment>
<dbReference type="PANTHER" id="PTHR30437">
    <property type="entry name" value="TRANSCRIPTION ELONGATION FACTOR GREA"/>
    <property type="match status" value="1"/>
</dbReference>
<dbReference type="GO" id="GO:0006354">
    <property type="term" value="P:DNA-templated transcription elongation"/>
    <property type="evidence" value="ECO:0007669"/>
    <property type="project" value="TreeGrafter"/>
</dbReference>
<dbReference type="SUPFAM" id="SSF54534">
    <property type="entry name" value="FKBP-like"/>
    <property type="match status" value="1"/>
</dbReference>
<dbReference type="GO" id="GO:0032784">
    <property type="term" value="P:regulation of DNA-templated transcription elongation"/>
    <property type="evidence" value="ECO:0007669"/>
    <property type="project" value="InterPro"/>
</dbReference>
<dbReference type="GO" id="GO:0070063">
    <property type="term" value="F:RNA polymerase binding"/>
    <property type="evidence" value="ECO:0007669"/>
    <property type="project" value="InterPro"/>
</dbReference>
<dbReference type="PANTHER" id="PTHR30437:SF5">
    <property type="entry name" value="REGULATOR OF NUCLEOSIDE DIPHOSPHATE KINASE"/>
    <property type="match status" value="1"/>
</dbReference>
<sequence length="126" mass="13918">MQPNIIISTADLAELEYQLERAKLPADTVRAIENELDRASIVACKDLPENVVAIGSKVTFKILDSQKIFTKTLCLPHDTIKYEDSISVFAPIGSALIGLSTGQCITWQTQRGEQSVEIINVESNKR</sequence>
<dbReference type="Gene3D" id="1.10.286.20">
    <property type="match status" value="1"/>
</dbReference>
<protein>
    <submittedName>
        <fullName evidence="2">Regulator of nucleoside diphosphate kinase</fullName>
    </submittedName>
</protein>
<evidence type="ECO:0000313" key="3">
    <source>
        <dbReference type="Proteomes" id="UP000006320"/>
    </source>
</evidence>